<dbReference type="Gene3D" id="2.70.98.10">
    <property type="match status" value="1"/>
</dbReference>
<dbReference type="PANTHER" id="PTHR12143:SF39">
    <property type="entry name" value="SECRETED PROTEIN"/>
    <property type="match status" value="1"/>
</dbReference>
<dbReference type="RefSeq" id="WP_236959362.1">
    <property type="nucleotide sequence ID" value="NZ_JAETXX010000007.1"/>
</dbReference>
<dbReference type="EMBL" id="JAETXX010000007">
    <property type="protein sequence ID" value="MCF8715398.1"/>
    <property type="molecule type" value="Genomic_DNA"/>
</dbReference>
<evidence type="ECO:0000256" key="3">
    <source>
        <dbReference type="ARBA" id="ARBA00022837"/>
    </source>
</evidence>
<dbReference type="Gene3D" id="1.20.1050.60">
    <property type="entry name" value="alpha-1,2-mannosidase"/>
    <property type="match status" value="1"/>
</dbReference>
<dbReference type="InterPro" id="IPR005887">
    <property type="entry name" value="GH92_a_mannosidase_put"/>
</dbReference>
<organism evidence="7 8">
    <name type="scientific">Joostella atrarenae</name>
    <dbReference type="NCBI Taxonomy" id="679257"/>
    <lineage>
        <taxon>Bacteria</taxon>
        <taxon>Pseudomonadati</taxon>
        <taxon>Bacteroidota</taxon>
        <taxon>Flavobacteriia</taxon>
        <taxon>Flavobacteriales</taxon>
        <taxon>Flavobacteriaceae</taxon>
        <taxon>Joostella</taxon>
    </lineage>
</organism>
<feature type="chain" id="PRO_5045325834" evidence="4">
    <location>
        <begin position="20"/>
        <end position="748"/>
    </location>
</feature>
<evidence type="ECO:0000259" key="6">
    <source>
        <dbReference type="Pfam" id="PF17678"/>
    </source>
</evidence>
<feature type="signal peptide" evidence="4">
    <location>
        <begin position="1"/>
        <end position="19"/>
    </location>
</feature>
<dbReference type="Gene3D" id="1.20.1610.10">
    <property type="entry name" value="alpha-1,2-mannosidases domains"/>
    <property type="match status" value="1"/>
</dbReference>
<dbReference type="NCBIfam" id="TIGR01180">
    <property type="entry name" value="aman2_put"/>
    <property type="match status" value="1"/>
</dbReference>
<keyword evidence="4" id="KW-0732">Signal</keyword>
<comment type="caution">
    <text evidence="7">The sequence shown here is derived from an EMBL/GenBank/DDBJ whole genome shotgun (WGS) entry which is preliminary data.</text>
</comment>
<proteinExistence type="predicted"/>
<dbReference type="Pfam" id="PF17678">
    <property type="entry name" value="Glyco_hydro_92N"/>
    <property type="match status" value="1"/>
</dbReference>
<dbReference type="PANTHER" id="PTHR12143">
    <property type="entry name" value="PEPTIDE N-GLYCANASE PNGASE -RELATED"/>
    <property type="match status" value="1"/>
</dbReference>
<feature type="domain" description="Glycosyl hydrolase family 92" evidence="5">
    <location>
        <begin position="288"/>
        <end position="745"/>
    </location>
</feature>
<gene>
    <name evidence="7" type="ORF">JM658_11210</name>
</gene>
<evidence type="ECO:0000256" key="4">
    <source>
        <dbReference type="SAM" id="SignalP"/>
    </source>
</evidence>
<dbReference type="Pfam" id="PF07971">
    <property type="entry name" value="Glyco_hydro_92"/>
    <property type="match status" value="1"/>
</dbReference>
<dbReference type="Proteomes" id="UP000829517">
    <property type="component" value="Unassembled WGS sequence"/>
</dbReference>
<accession>A0ABS9J4N7</accession>
<keyword evidence="8" id="KW-1185">Reference proteome</keyword>
<protein>
    <submittedName>
        <fullName evidence="7">GH92 family glycosyl hydrolase</fullName>
        <ecNumber evidence="7">3.2.1.-</ecNumber>
    </submittedName>
</protein>
<comment type="subunit">
    <text evidence="2">Monomer.</text>
</comment>
<evidence type="ECO:0000313" key="7">
    <source>
        <dbReference type="EMBL" id="MCF8715398.1"/>
    </source>
</evidence>
<dbReference type="GO" id="GO:0016798">
    <property type="term" value="F:hydrolase activity, acting on glycosyl bonds"/>
    <property type="evidence" value="ECO:0007669"/>
    <property type="project" value="UniProtKB-KW"/>
</dbReference>
<keyword evidence="7" id="KW-0326">Glycosidase</keyword>
<dbReference type="InterPro" id="IPR014718">
    <property type="entry name" value="GH-type_carb-bd"/>
</dbReference>
<evidence type="ECO:0000256" key="2">
    <source>
        <dbReference type="ARBA" id="ARBA00011245"/>
    </source>
</evidence>
<keyword evidence="7" id="KW-0378">Hydrolase</keyword>
<dbReference type="InterPro" id="IPR041371">
    <property type="entry name" value="GH92_N"/>
</dbReference>
<evidence type="ECO:0000256" key="1">
    <source>
        <dbReference type="ARBA" id="ARBA00001913"/>
    </source>
</evidence>
<reference evidence="7 8" key="1">
    <citation type="submission" date="2021-01" db="EMBL/GenBank/DDBJ databases">
        <title>Genome sequencing of Joostella atrarenae M1-2 (= KCTC 23194).</title>
        <authorList>
            <person name="Zakaria M.R."/>
            <person name="Lam M.Q."/>
            <person name="Chong C.S."/>
        </authorList>
    </citation>
    <scope>NUCLEOTIDE SEQUENCE [LARGE SCALE GENOMIC DNA]</scope>
    <source>
        <strain evidence="7 8">M1-2</strain>
    </source>
</reference>
<dbReference type="InterPro" id="IPR012939">
    <property type="entry name" value="Glyco_hydro_92"/>
</dbReference>
<evidence type="ECO:0000259" key="5">
    <source>
        <dbReference type="Pfam" id="PF07971"/>
    </source>
</evidence>
<evidence type="ECO:0000313" key="8">
    <source>
        <dbReference type="Proteomes" id="UP000829517"/>
    </source>
</evidence>
<dbReference type="InterPro" id="IPR008928">
    <property type="entry name" value="6-hairpin_glycosidase_sf"/>
</dbReference>
<dbReference type="SUPFAM" id="SSF48208">
    <property type="entry name" value="Six-hairpin glycosidases"/>
    <property type="match status" value="1"/>
</dbReference>
<feature type="domain" description="Glycosyl hydrolase family 92 N-terminal" evidence="6">
    <location>
        <begin position="27"/>
        <end position="282"/>
    </location>
</feature>
<comment type="cofactor">
    <cofactor evidence="1">
        <name>Ca(2+)</name>
        <dbReference type="ChEBI" id="CHEBI:29108"/>
    </cofactor>
</comment>
<name>A0ABS9J4N7_9FLAO</name>
<dbReference type="InterPro" id="IPR050883">
    <property type="entry name" value="PNGase"/>
</dbReference>
<dbReference type="EC" id="3.2.1.-" evidence="7"/>
<keyword evidence="3" id="KW-0106">Calcium</keyword>
<dbReference type="Gene3D" id="3.30.2080.10">
    <property type="entry name" value="GH92 mannosidase domain"/>
    <property type="match status" value="1"/>
</dbReference>
<sequence length="748" mass="84739">MKKKLLLGSLLFVSIAMFSQNNEVTKHVNPFIGTSNYGTTNPGPIAVRGMVSVSPFNVAGKENLPMEKDSRWFSTPYVKENKFLTGFSHVNISGVGCPDLGVILAMPTTGKLNVDYEEYGSTYSDEVATVGYYSNTLDKYNVKVEATASTRVGVSKYTFPKGDANILINLGLGLTNEQGAQVKVVSPTEIEGIRSVGSFCYYKAEEAYPVYFVARFSKPAKNFGVWKKPAKYSGVEAQWMEYNGKARIKENYTKEVVGDSIGAYMNYYFEEPTTVEMKIGVSYVSIENARNNLEKETSDKTFDQLLIDAKKEWNENLSKVEVKGGTEEDKSIFYTALYHTLIHPSTLSDYNGDYPKMKTRETLNTKGTRYTVFSLWDTYRNLHQLMTLVYPEQQVDMVNSILQVYDESGWLPKWELNATETTTMVGDPAGIVIADTYLKGITKFDVNKAYQAMKKSADQLENNPLRPGIKDYITKGYLTTKTTNSGSVSTTQEYNMTDFAIAQLAKELDERDDYKRFSKRSISYRALFDDTYNLLRPRNDDSSWLTPYNPLKGANFEKNLGFIEGNAWQYTFMLSHDVEGLLKMMGGETVFVDQLQKVFDDDHYDMANEPDIVYPYLFNFVQGEEWRTQEHVTSLLDTYYKNAPDGLPGNDDTGTMSAWAVFSMMGIYPVVPAKPIYAITTPRFDEVKIHLNNDFYGNKELIIKSNQSDANKYIDVIEVDGKSLKNNFITHKDLINASEIDIKLKEHK</sequence>